<keyword evidence="6 8" id="KW-0472">Membrane</keyword>
<evidence type="ECO:0000259" key="10">
    <source>
        <dbReference type="PROSITE" id="PS50835"/>
    </source>
</evidence>
<dbReference type="InterPro" id="IPR007110">
    <property type="entry name" value="Ig-like_dom"/>
</dbReference>
<evidence type="ECO:0000256" key="5">
    <source>
        <dbReference type="ARBA" id="ARBA00022989"/>
    </source>
</evidence>
<sequence length="560" mass="61794">MFALIWVTLLFTATGSVQSDNKTCESKPFTLTLKPTHQTAAAGQCVVFECSFENNVTSFAWCKTDQSGECNIEIFNSSKNSTAGSEIGGRVSLLEPDLKKKNCSIIIKNLTTSDAGVYKIRAGAADNCTHVSKANITVEVQEINITSEIVLLEDKNMTLTCSVPAFCFGSKPQFTWMFGEEGKKEMLAITDNNTEFMINMMNPTQSHTSSLTFKPSAKHYNMIVTCKADFPGNPSVEKTLNMSISPRISSSSRCWTQSNLLTCVCISEGFPSPNIAWPLLDSISEYSLSTNVSALSVTSNITVPLKKFSNFTVECVSRNNMGETKKSLSISKANQPANSNHQNLFSRLVELFKGKMISVLIVFGVGFLIGSLVTTLIACLVAKCHRNKKKNSDSTDELELVNAEAVFKDWDNEVPHVENNGVLDIMAQDDETLVFQDDGIQNQAAAECEEELHGDLTDLDMSPKEAVYSDIDFSALKEKDPADAKKKEGTTETEYAEIKRGEMEEVQENEGMDCKMLEGIDETEVMIEHQEEAKQNVVAEEVIGEADPLYHNKNEVMDEN</sequence>
<evidence type="ECO:0000313" key="12">
    <source>
        <dbReference type="Proteomes" id="UP000261480"/>
    </source>
</evidence>
<dbReference type="InterPro" id="IPR036179">
    <property type="entry name" value="Ig-like_dom_sf"/>
</dbReference>
<dbReference type="PANTHER" id="PTHR12035:SF128">
    <property type="entry name" value="BRANCHED CHAIN KETO ACID DEHYDROGENASE E1 SUBUNIT BETA,-LIKE-RELATED"/>
    <property type="match status" value="1"/>
</dbReference>
<keyword evidence="9" id="KW-0732">Signal</keyword>
<dbReference type="PROSITE" id="PS50835">
    <property type="entry name" value="IG_LIKE"/>
    <property type="match status" value="2"/>
</dbReference>
<evidence type="ECO:0000256" key="3">
    <source>
        <dbReference type="ARBA" id="ARBA00022734"/>
    </source>
</evidence>
<dbReference type="PANTHER" id="PTHR12035">
    <property type="entry name" value="SIALIC ACID BINDING IMMUNOGLOBULIN-LIKE LECTIN"/>
    <property type="match status" value="1"/>
</dbReference>
<feature type="transmembrane region" description="Helical" evidence="8">
    <location>
        <begin position="356"/>
        <end position="382"/>
    </location>
</feature>
<dbReference type="Proteomes" id="UP000261480">
    <property type="component" value="Unplaced"/>
</dbReference>
<feature type="signal peptide" evidence="9">
    <location>
        <begin position="1"/>
        <end position="19"/>
    </location>
</feature>
<comment type="similarity">
    <text evidence="7">Belongs to the immunoglobulin superfamily. SIGLEC (sialic acid binding Ig-like lectin) family.</text>
</comment>
<dbReference type="Gene3D" id="2.60.40.10">
    <property type="entry name" value="Immunoglobulins"/>
    <property type="match status" value="3"/>
</dbReference>
<dbReference type="Ensembl" id="ENSPMET00000001901.1">
    <property type="protein sequence ID" value="ENSPMEP00000008764.1"/>
    <property type="gene ID" value="ENSPMEG00000010542.1"/>
</dbReference>
<evidence type="ECO:0000256" key="4">
    <source>
        <dbReference type="ARBA" id="ARBA00022889"/>
    </source>
</evidence>
<dbReference type="InterPro" id="IPR051036">
    <property type="entry name" value="SIGLEC"/>
</dbReference>
<dbReference type="AlphaFoldDB" id="A0A3B3X1E1"/>
<feature type="domain" description="Ig-like" evidence="10">
    <location>
        <begin position="246"/>
        <end position="331"/>
    </location>
</feature>
<keyword evidence="4" id="KW-0130">Cell adhesion</keyword>
<reference evidence="11" key="1">
    <citation type="submission" date="2025-08" db="UniProtKB">
        <authorList>
            <consortium name="Ensembl"/>
        </authorList>
    </citation>
    <scope>IDENTIFICATION</scope>
</reference>
<name>A0A3B3X1E1_9TELE</name>
<evidence type="ECO:0000256" key="2">
    <source>
        <dbReference type="ARBA" id="ARBA00022692"/>
    </source>
</evidence>
<comment type="subcellular location">
    <subcellularLocation>
        <location evidence="1">Membrane</location>
        <topology evidence="1">Single-pass membrane protein</topology>
    </subcellularLocation>
</comment>
<evidence type="ECO:0000256" key="8">
    <source>
        <dbReference type="SAM" id="Phobius"/>
    </source>
</evidence>
<reference evidence="11" key="2">
    <citation type="submission" date="2025-09" db="UniProtKB">
        <authorList>
            <consortium name="Ensembl"/>
        </authorList>
    </citation>
    <scope>IDENTIFICATION</scope>
</reference>
<organism evidence="11 12">
    <name type="scientific">Poecilia mexicana</name>
    <dbReference type="NCBI Taxonomy" id="48701"/>
    <lineage>
        <taxon>Eukaryota</taxon>
        <taxon>Metazoa</taxon>
        <taxon>Chordata</taxon>
        <taxon>Craniata</taxon>
        <taxon>Vertebrata</taxon>
        <taxon>Euteleostomi</taxon>
        <taxon>Actinopterygii</taxon>
        <taxon>Neopterygii</taxon>
        <taxon>Teleostei</taxon>
        <taxon>Neoteleostei</taxon>
        <taxon>Acanthomorphata</taxon>
        <taxon>Ovalentaria</taxon>
        <taxon>Atherinomorphae</taxon>
        <taxon>Cyprinodontiformes</taxon>
        <taxon>Poeciliidae</taxon>
        <taxon>Poeciliinae</taxon>
        <taxon>Poecilia</taxon>
    </lineage>
</organism>
<dbReference type="RefSeq" id="XP_014842328.1">
    <property type="nucleotide sequence ID" value="XM_014986842.1"/>
</dbReference>
<keyword evidence="2 8" id="KW-0812">Transmembrane</keyword>
<dbReference type="GO" id="GO:0007155">
    <property type="term" value="P:cell adhesion"/>
    <property type="evidence" value="ECO:0007669"/>
    <property type="project" value="UniProtKB-KW"/>
</dbReference>
<dbReference type="SMART" id="SM00409">
    <property type="entry name" value="IG"/>
    <property type="match status" value="2"/>
</dbReference>
<dbReference type="STRING" id="48701.ENSPMEP00000008764"/>
<keyword evidence="5 8" id="KW-1133">Transmembrane helix</keyword>
<dbReference type="GO" id="GO:0033691">
    <property type="term" value="F:sialic acid binding"/>
    <property type="evidence" value="ECO:0007669"/>
    <property type="project" value="TreeGrafter"/>
</dbReference>
<evidence type="ECO:0000256" key="7">
    <source>
        <dbReference type="ARBA" id="ARBA00038361"/>
    </source>
</evidence>
<evidence type="ECO:0000256" key="6">
    <source>
        <dbReference type="ARBA" id="ARBA00023136"/>
    </source>
</evidence>
<accession>A0A3B3X1E1</accession>
<dbReference type="GO" id="GO:0005886">
    <property type="term" value="C:plasma membrane"/>
    <property type="evidence" value="ECO:0007669"/>
    <property type="project" value="TreeGrafter"/>
</dbReference>
<protein>
    <recommendedName>
        <fullName evidence="10">Ig-like domain-containing protein</fullName>
    </recommendedName>
</protein>
<keyword evidence="12" id="KW-1185">Reference proteome</keyword>
<evidence type="ECO:0000256" key="9">
    <source>
        <dbReference type="SAM" id="SignalP"/>
    </source>
</evidence>
<dbReference type="KEGG" id="pmei:106917683"/>
<evidence type="ECO:0000313" key="11">
    <source>
        <dbReference type="Ensembl" id="ENSPMEP00000008764.1"/>
    </source>
</evidence>
<dbReference type="InterPro" id="IPR013783">
    <property type="entry name" value="Ig-like_fold"/>
</dbReference>
<proteinExistence type="inferred from homology"/>
<dbReference type="InterPro" id="IPR013106">
    <property type="entry name" value="Ig_V-set"/>
</dbReference>
<dbReference type="Pfam" id="PF07686">
    <property type="entry name" value="V-set"/>
    <property type="match status" value="1"/>
</dbReference>
<keyword evidence="3" id="KW-0430">Lectin</keyword>
<evidence type="ECO:0000256" key="1">
    <source>
        <dbReference type="ARBA" id="ARBA00004167"/>
    </source>
</evidence>
<dbReference type="OrthoDB" id="10012075at2759"/>
<feature type="domain" description="Ig-like" evidence="10">
    <location>
        <begin position="134"/>
        <end position="243"/>
    </location>
</feature>
<dbReference type="GO" id="GO:0030246">
    <property type="term" value="F:carbohydrate binding"/>
    <property type="evidence" value="ECO:0007669"/>
    <property type="project" value="UniProtKB-KW"/>
</dbReference>
<feature type="chain" id="PRO_5017224656" description="Ig-like domain-containing protein" evidence="9">
    <location>
        <begin position="20"/>
        <end position="560"/>
    </location>
</feature>
<dbReference type="GeneID" id="106917683"/>
<dbReference type="SUPFAM" id="SSF48726">
    <property type="entry name" value="Immunoglobulin"/>
    <property type="match status" value="2"/>
</dbReference>
<dbReference type="InterPro" id="IPR003599">
    <property type="entry name" value="Ig_sub"/>
</dbReference>